<reference evidence="2 3" key="1">
    <citation type="journal article" date="2010" name="DNA Res.">
        <title>Genome sequence of Kitasatospora setae NBRC 14216T: an evolutionary snapshot of the family Streptomycetaceae.</title>
        <authorList>
            <person name="Ichikawa N."/>
            <person name="Oguchi A."/>
            <person name="Ikeda H."/>
            <person name="Ishikawa J."/>
            <person name="Kitani S."/>
            <person name="Watanabe Y."/>
            <person name="Nakamura S."/>
            <person name="Katano Y."/>
            <person name="Kishi E."/>
            <person name="Sasagawa M."/>
            <person name="Ankai A."/>
            <person name="Fukui S."/>
            <person name="Hashimoto Y."/>
            <person name="Kamata S."/>
            <person name="Otoguro M."/>
            <person name="Tanikawa S."/>
            <person name="Nihira T."/>
            <person name="Horinouchi S."/>
            <person name="Ohnishi Y."/>
            <person name="Hayakawa M."/>
            <person name="Kuzuyama T."/>
            <person name="Arisawa A."/>
            <person name="Nomoto F."/>
            <person name="Miura H."/>
            <person name="Takahashi Y."/>
            <person name="Fujita N."/>
        </authorList>
    </citation>
    <scope>NUCLEOTIDE SEQUENCE [LARGE SCALE GENOMIC DNA]</scope>
    <source>
        <strain evidence="3">ATCC 33774 / DSM 43861 / JCM 3304 / KCC A-0304 / NBRC 14216 / KM-6054</strain>
    </source>
</reference>
<keyword evidence="3" id="KW-1185">Reference proteome</keyword>
<dbReference type="PATRIC" id="fig|452652.3.peg.3816"/>
<evidence type="ECO:0000313" key="2">
    <source>
        <dbReference type="EMBL" id="BAJ29621.1"/>
    </source>
</evidence>
<gene>
    <name evidence="2" type="ordered locus">KSE_38240</name>
</gene>
<proteinExistence type="predicted"/>
<accession>E4MZ47</accession>
<evidence type="ECO:0000256" key="1">
    <source>
        <dbReference type="SAM" id="MobiDB-lite"/>
    </source>
</evidence>
<dbReference type="EMBL" id="AP010968">
    <property type="protein sequence ID" value="BAJ29621.1"/>
    <property type="molecule type" value="Genomic_DNA"/>
</dbReference>
<organism evidence="2 3">
    <name type="scientific">Kitasatospora setae (strain ATCC 33774 / DSM 43861 / JCM 3304 / KCC A-0304 / NBRC 14216 / KM-6054)</name>
    <name type="common">Streptomyces setae</name>
    <dbReference type="NCBI Taxonomy" id="452652"/>
    <lineage>
        <taxon>Bacteria</taxon>
        <taxon>Bacillati</taxon>
        <taxon>Actinomycetota</taxon>
        <taxon>Actinomycetes</taxon>
        <taxon>Kitasatosporales</taxon>
        <taxon>Streptomycetaceae</taxon>
        <taxon>Kitasatospora</taxon>
    </lineage>
</organism>
<dbReference type="RefSeq" id="WP_014136926.1">
    <property type="nucleotide sequence ID" value="NC_016109.1"/>
</dbReference>
<dbReference type="KEGG" id="ksk:KSE_38240"/>
<dbReference type="AlphaFoldDB" id="E4MZ47"/>
<dbReference type="Proteomes" id="UP000007076">
    <property type="component" value="Chromosome"/>
</dbReference>
<name>E4MZ47_KITSK</name>
<sequence>MAERAAFRRVLDGAFGRVIIFDGEAATVPAAPAAPDAAFPEDPAVVDQLAAVTPPDADTPGGPARDGVRHG</sequence>
<dbReference type="STRING" id="452652.KSE_38240"/>
<feature type="region of interest" description="Disordered" evidence="1">
    <location>
        <begin position="52"/>
        <end position="71"/>
    </location>
</feature>
<protein>
    <submittedName>
        <fullName evidence="2">Uncharacterized protein</fullName>
    </submittedName>
</protein>
<dbReference type="HOGENOM" id="CLU_2734686_0_0_11"/>
<evidence type="ECO:0000313" key="3">
    <source>
        <dbReference type="Proteomes" id="UP000007076"/>
    </source>
</evidence>